<dbReference type="Proteomes" id="UP000266723">
    <property type="component" value="Unassembled WGS sequence"/>
</dbReference>
<sequence length="68" mass="7652">MWMGLVGQCRKHSIVGDKKFQSTEISFAFRSRNYAVGNGEHASTLKLPEFWDRLQEADSNDKGTSCLA</sequence>
<reference evidence="1 2" key="1">
    <citation type="journal article" date="2020" name="BMC Genomics">
        <title>Intraspecific diversification of the crop wild relative Brassica cretica Lam. using demographic model selection.</title>
        <authorList>
            <person name="Kioukis A."/>
            <person name="Michalopoulou V.A."/>
            <person name="Briers L."/>
            <person name="Pirintsos S."/>
            <person name="Studholme D.J."/>
            <person name="Pavlidis P."/>
            <person name="Sarris P.F."/>
        </authorList>
    </citation>
    <scope>NUCLEOTIDE SEQUENCE [LARGE SCALE GENOMIC DNA]</scope>
    <source>
        <strain evidence="2">cv. PFS-1207/04</strain>
    </source>
</reference>
<organism evidence="1 2">
    <name type="scientific">Brassica cretica</name>
    <name type="common">Mustard</name>
    <dbReference type="NCBI Taxonomy" id="69181"/>
    <lineage>
        <taxon>Eukaryota</taxon>
        <taxon>Viridiplantae</taxon>
        <taxon>Streptophyta</taxon>
        <taxon>Embryophyta</taxon>
        <taxon>Tracheophyta</taxon>
        <taxon>Spermatophyta</taxon>
        <taxon>Magnoliopsida</taxon>
        <taxon>eudicotyledons</taxon>
        <taxon>Gunneridae</taxon>
        <taxon>Pentapetalae</taxon>
        <taxon>rosids</taxon>
        <taxon>malvids</taxon>
        <taxon>Brassicales</taxon>
        <taxon>Brassicaceae</taxon>
        <taxon>Brassiceae</taxon>
        <taxon>Brassica</taxon>
    </lineage>
</organism>
<keyword evidence="2" id="KW-1185">Reference proteome</keyword>
<name>A0ABQ7ACH9_BRACR</name>
<accession>A0ABQ7ACH9</accession>
<dbReference type="EMBL" id="QGKV02002055">
    <property type="protein sequence ID" value="KAF3495404.1"/>
    <property type="molecule type" value="Genomic_DNA"/>
</dbReference>
<evidence type="ECO:0000313" key="2">
    <source>
        <dbReference type="Proteomes" id="UP000266723"/>
    </source>
</evidence>
<proteinExistence type="predicted"/>
<gene>
    <name evidence="1" type="ORF">DY000_02057380</name>
</gene>
<protein>
    <submittedName>
        <fullName evidence="1">Uncharacterized protein</fullName>
    </submittedName>
</protein>
<comment type="caution">
    <text evidence="1">The sequence shown here is derived from an EMBL/GenBank/DDBJ whole genome shotgun (WGS) entry which is preliminary data.</text>
</comment>
<evidence type="ECO:0000313" key="1">
    <source>
        <dbReference type="EMBL" id="KAF3495404.1"/>
    </source>
</evidence>